<keyword evidence="5" id="KW-1185">Reference proteome</keyword>
<dbReference type="PANTHER" id="PTHR12526:SF510">
    <property type="entry name" value="D-INOSITOL 3-PHOSPHATE GLYCOSYLTRANSFERASE"/>
    <property type="match status" value="1"/>
</dbReference>
<dbReference type="PANTHER" id="PTHR12526">
    <property type="entry name" value="GLYCOSYLTRANSFERASE"/>
    <property type="match status" value="1"/>
</dbReference>
<dbReference type="Proteomes" id="UP000011514">
    <property type="component" value="Unassembled WGS sequence"/>
</dbReference>
<dbReference type="eggNOG" id="arCOG01411">
    <property type="taxonomic scope" value="Archaea"/>
</dbReference>
<evidence type="ECO:0000259" key="3">
    <source>
        <dbReference type="Pfam" id="PF00534"/>
    </source>
</evidence>
<dbReference type="Gene3D" id="3.40.50.2000">
    <property type="entry name" value="Glycogen Phosphorylase B"/>
    <property type="match status" value="2"/>
</dbReference>
<protein>
    <submittedName>
        <fullName evidence="4">Glycosyl transferase family protein</fullName>
    </submittedName>
</protein>
<keyword evidence="2 4" id="KW-0808">Transferase</keyword>
<name>M0DKQ6_9EURY</name>
<dbReference type="EMBL" id="AOJE01000070">
    <property type="protein sequence ID" value="ELZ36066.1"/>
    <property type="molecule type" value="Genomic_DNA"/>
</dbReference>
<feature type="domain" description="Glycosyl transferase family 1" evidence="3">
    <location>
        <begin position="28"/>
        <end position="184"/>
    </location>
</feature>
<sequence length="200" mass="21880">MTVIHNPAYSKGISEKATERVSHPWFQSDEPPVILGVGSLTPQKDFPTLVRAFNRLRSQQDARLVILGEGDRREELESLIQRYGIGDSVDLPGFVDNPFKYMKQADVFVLSSRWEGFGNVIVEAMACGTPIVSTNCPSGPAEILQNGKYGQLVRTGDPEALAAAVQATLAEPPAPDPLIERAKEFSVERVADKYLATLLP</sequence>
<evidence type="ECO:0000313" key="5">
    <source>
        <dbReference type="Proteomes" id="UP000011514"/>
    </source>
</evidence>
<dbReference type="GO" id="GO:0016757">
    <property type="term" value="F:glycosyltransferase activity"/>
    <property type="evidence" value="ECO:0007669"/>
    <property type="project" value="UniProtKB-KW"/>
</dbReference>
<dbReference type="Pfam" id="PF00534">
    <property type="entry name" value="Glycos_transf_1"/>
    <property type="match status" value="1"/>
</dbReference>
<dbReference type="STRING" id="1227484.C471_14692"/>
<dbReference type="InterPro" id="IPR001296">
    <property type="entry name" value="Glyco_trans_1"/>
</dbReference>
<dbReference type="CDD" id="cd03811">
    <property type="entry name" value="GT4_GT28_WabH-like"/>
    <property type="match status" value="1"/>
</dbReference>
<evidence type="ECO:0000256" key="1">
    <source>
        <dbReference type="ARBA" id="ARBA00022676"/>
    </source>
</evidence>
<keyword evidence="1" id="KW-0328">Glycosyltransferase</keyword>
<proteinExistence type="predicted"/>
<comment type="caution">
    <text evidence="4">The sequence shown here is derived from an EMBL/GenBank/DDBJ whole genome shotgun (WGS) entry which is preliminary data.</text>
</comment>
<dbReference type="SUPFAM" id="SSF53756">
    <property type="entry name" value="UDP-Glycosyltransferase/glycogen phosphorylase"/>
    <property type="match status" value="1"/>
</dbReference>
<reference evidence="4 5" key="1">
    <citation type="journal article" date="2014" name="PLoS Genet.">
        <title>Phylogenetically driven sequencing of extremely halophilic archaea reveals strategies for static and dynamic osmo-response.</title>
        <authorList>
            <person name="Becker E.A."/>
            <person name="Seitzer P.M."/>
            <person name="Tritt A."/>
            <person name="Larsen D."/>
            <person name="Krusor M."/>
            <person name="Yao A.I."/>
            <person name="Wu D."/>
            <person name="Madern D."/>
            <person name="Eisen J.A."/>
            <person name="Darling A.E."/>
            <person name="Facciotti M.T."/>
        </authorList>
    </citation>
    <scope>NUCLEOTIDE SEQUENCE [LARGE SCALE GENOMIC DNA]</scope>
    <source>
        <strain evidence="4 5">DSM 1137</strain>
    </source>
</reference>
<evidence type="ECO:0000313" key="4">
    <source>
        <dbReference type="EMBL" id="ELZ36066.1"/>
    </source>
</evidence>
<evidence type="ECO:0000256" key="2">
    <source>
        <dbReference type="ARBA" id="ARBA00022679"/>
    </source>
</evidence>
<gene>
    <name evidence="4" type="ORF">C471_14692</name>
</gene>
<accession>M0DKQ6</accession>
<dbReference type="AlphaFoldDB" id="M0DKQ6"/>
<organism evidence="4 5">
    <name type="scientific">Halorubrum saccharovorum DSM 1137</name>
    <dbReference type="NCBI Taxonomy" id="1227484"/>
    <lineage>
        <taxon>Archaea</taxon>
        <taxon>Methanobacteriati</taxon>
        <taxon>Methanobacteriota</taxon>
        <taxon>Stenosarchaea group</taxon>
        <taxon>Halobacteria</taxon>
        <taxon>Halobacteriales</taxon>
        <taxon>Haloferacaceae</taxon>
        <taxon>Halorubrum</taxon>
    </lineage>
</organism>